<reference evidence="8" key="1">
    <citation type="submission" date="2023-08" db="EMBL/GenBank/DDBJ databases">
        <authorList>
            <person name="Chen Y."/>
            <person name="Shah S."/>
            <person name="Dougan E. K."/>
            <person name="Thang M."/>
            <person name="Chan C."/>
        </authorList>
    </citation>
    <scope>NUCLEOTIDE SEQUENCE</scope>
</reference>
<dbReference type="Proteomes" id="UP001178507">
    <property type="component" value="Unassembled WGS sequence"/>
</dbReference>
<evidence type="ECO:0000313" key="8">
    <source>
        <dbReference type="EMBL" id="CAJ1375559.1"/>
    </source>
</evidence>
<evidence type="ECO:0000256" key="7">
    <source>
        <dbReference type="SAM" id="SignalP"/>
    </source>
</evidence>
<gene>
    <name evidence="8" type="ORF">EVOR1521_LOCUS4816</name>
</gene>
<dbReference type="PANTHER" id="PTHR11742">
    <property type="entry name" value="MANNOSYL-OLIGOSACCHARIDE ALPHA-1,2-MANNOSIDASE-RELATED"/>
    <property type="match status" value="1"/>
</dbReference>
<dbReference type="PRINTS" id="PR00747">
    <property type="entry name" value="GLYHDRLASE47"/>
</dbReference>
<dbReference type="InterPro" id="IPR001382">
    <property type="entry name" value="Glyco_hydro_47"/>
</dbReference>
<dbReference type="InterPro" id="IPR050749">
    <property type="entry name" value="Glycosyl_Hydrolase_47"/>
</dbReference>
<dbReference type="InterPro" id="IPR012341">
    <property type="entry name" value="6hp_glycosidase-like_sf"/>
</dbReference>
<dbReference type="GO" id="GO:0005975">
    <property type="term" value="P:carbohydrate metabolic process"/>
    <property type="evidence" value="ECO:0007669"/>
    <property type="project" value="InterPro"/>
</dbReference>
<keyword evidence="6" id="KW-0326">Glycosidase</keyword>
<dbReference type="GO" id="GO:0005509">
    <property type="term" value="F:calcium ion binding"/>
    <property type="evidence" value="ECO:0007669"/>
    <property type="project" value="InterPro"/>
</dbReference>
<evidence type="ECO:0000256" key="1">
    <source>
        <dbReference type="ARBA" id="ARBA00001913"/>
    </source>
</evidence>
<dbReference type="Gene3D" id="1.50.10.10">
    <property type="match status" value="1"/>
</dbReference>
<dbReference type="EC" id="3.2.1.-" evidence="6"/>
<dbReference type="InterPro" id="IPR036026">
    <property type="entry name" value="Seven-hairpin_glycosidases"/>
</dbReference>
<comment type="caution">
    <text evidence="8">The sequence shown here is derived from an EMBL/GenBank/DDBJ whole genome shotgun (WGS) entry which is preliminary data.</text>
</comment>
<dbReference type="GO" id="GO:0000139">
    <property type="term" value="C:Golgi membrane"/>
    <property type="evidence" value="ECO:0007669"/>
    <property type="project" value="TreeGrafter"/>
</dbReference>
<dbReference type="EMBL" id="CAUJNA010000329">
    <property type="protein sequence ID" value="CAJ1375559.1"/>
    <property type="molecule type" value="Genomic_DNA"/>
</dbReference>
<evidence type="ECO:0000256" key="6">
    <source>
        <dbReference type="RuleBase" id="RU361193"/>
    </source>
</evidence>
<dbReference type="GO" id="GO:0005783">
    <property type="term" value="C:endoplasmic reticulum"/>
    <property type="evidence" value="ECO:0007669"/>
    <property type="project" value="TreeGrafter"/>
</dbReference>
<comment type="pathway">
    <text evidence="2">Protein modification; protein glycosylation.</text>
</comment>
<evidence type="ECO:0000256" key="5">
    <source>
        <dbReference type="ARBA" id="ARBA00023157"/>
    </source>
</evidence>
<organism evidence="8 9">
    <name type="scientific">Effrenium voratum</name>
    <dbReference type="NCBI Taxonomy" id="2562239"/>
    <lineage>
        <taxon>Eukaryota</taxon>
        <taxon>Sar</taxon>
        <taxon>Alveolata</taxon>
        <taxon>Dinophyceae</taxon>
        <taxon>Suessiales</taxon>
        <taxon>Symbiodiniaceae</taxon>
        <taxon>Effrenium</taxon>
    </lineage>
</organism>
<sequence length="319" mass="34933">MHFACVLALWAGRVTGLSAKVRQSPWELAQMWDKQTLASFSVPQLDAFSVILQGECPLLSRAVRCRQRRRPGLARLRRLESSYLDEEAFLAKRQAVAMMRHVWKNYEQHAFGKDELRPVSGNGTDNWGGIGQTLVDALDTLWLMGFMEEFDRAAVWVESSLSDSCRTATQSQRQHTAHSLYLLNQYQLRGFSKDLNVNLFETSIRHLGGLLAAFALSGRAGLLAKARDLGDRLIKAFPGAAPEGESKMSIGALDSEFRKLLNQVGLPTDALDSALGTAEAEAKPAPISSLPSSDINLGTGAGAALRLFCCSLANLEPEV</sequence>
<feature type="chain" id="PRO_5041407887" description="alpha-1,2-Mannosidase" evidence="7">
    <location>
        <begin position="17"/>
        <end position="319"/>
    </location>
</feature>
<dbReference type="Pfam" id="PF01532">
    <property type="entry name" value="Glyco_hydro_47"/>
    <property type="match status" value="1"/>
</dbReference>
<keyword evidence="7" id="KW-0732">Signal</keyword>
<protein>
    <recommendedName>
        <fullName evidence="6">alpha-1,2-Mannosidase</fullName>
        <ecNumber evidence="6">3.2.1.-</ecNumber>
    </recommendedName>
</protein>
<feature type="signal peptide" evidence="7">
    <location>
        <begin position="1"/>
        <end position="16"/>
    </location>
</feature>
<comment type="cofactor">
    <cofactor evidence="1">
        <name>Ca(2+)</name>
        <dbReference type="ChEBI" id="CHEBI:29108"/>
    </cofactor>
</comment>
<evidence type="ECO:0000256" key="4">
    <source>
        <dbReference type="ARBA" id="ARBA00022801"/>
    </source>
</evidence>
<keyword evidence="9" id="KW-1185">Reference proteome</keyword>
<evidence type="ECO:0000256" key="2">
    <source>
        <dbReference type="ARBA" id="ARBA00004922"/>
    </source>
</evidence>
<dbReference type="PANTHER" id="PTHR11742:SF6">
    <property type="entry name" value="MANNOSYL-OLIGOSACCHARIDE ALPHA-1,2-MANNOSIDASE IA-RELATED"/>
    <property type="match status" value="1"/>
</dbReference>
<evidence type="ECO:0000256" key="3">
    <source>
        <dbReference type="ARBA" id="ARBA00007658"/>
    </source>
</evidence>
<dbReference type="GO" id="GO:0004571">
    <property type="term" value="F:mannosyl-oligosaccharide 1,2-alpha-mannosidase activity"/>
    <property type="evidence" value="ECO:0007669"/>
    <property type="project" value="InterPro"/>
</dbReference>
<proteinExistence type="inferred from homology"/>
<keyword evidence="5" id="KW-1015">Disulfide bond</keyword>
<evidence type="ECO:0000313" key="9">
    <source>
        <dbReference type="Proteomes" id="UP001178507"/>
    </source>
</evidence>
<keyword evidence="4 6" id="KW-0378">Hydrolase</keyword>
<dbReference type="SUPFAM" id="SSF48225">
    <property type="entry name" value="Seven-hairpin glycosidases"/>
    <property type="match status" value="1"/>
</dbReference>
<feature type="non-terminal residue" evidence="8">
    <location>
        <position position="319"/>
    </location>
</feature>
<dbReference type="AlphaFoldDB" id="A0AA36HUF2"/>
<accession>A0AA36HUF2</accession>
<comment type="similarity">
    <text evidence="3 6">Belongs to the glycosyl hydrolase 47 family.</text>
</comment>
<name>A0AA36HUF2_9DINO</name>